<dbReference type="InterPro" id="IPR001811">
    <property type="entry name" value="Chemokine_IL8-like_dom"/>
</dbReference>
<dbReference type="CTD" id="794891"/>
<evidence type="ECO:0000256" key="4">
    <source>
        <dbReference type="RuleBase" id="RU361150"/>
    </source>
</evidence>
<reference evidence="7" key="2">
    <citation type="submission" date="2025-08" db="UniProtKB">
        <authorList>
            <consortium name="Ensembl"/>
        </authorList>
    </citation>
    <scope>IDENTIFICATION</scope>
</reference>
<keyword evidence="2 4" id="KW-0202">Cytokine</keyword>
<feature type="region of interest" description="Disordered" evidence="5">
    <location>
        <begin position="21"/>
        <end position="50"/>
    </location>
</feature>
<dbReference type="OrthoDB" id="8900217at2759"/>
<dbReference type="PROSITE" id="PS00472">
    <property type="entry name" value="SMALL_CYTOKINES_CC"/>
    <property type="match status" value="1"/>
</dbReference>
<accession>A0A8D0CF50</accession>
<evidence type="ECO:0000256" key="2">
    <source>
        <dbReference type="ARBA" id="ARBA00022514"/>
    </source>
</evidence>
<gene>
    <name evidence="7" type="primary">ccl19a.1</name>
</gene>
<dbReference type="GO" id="GO:0008009">
    <property type="term" value="F:chemokine activity"/>
    <property type="evidence" value="ECO:0007669"/>
    <property type="project" value="InterPro"/>
</dbReference>
<dbReference type="Pfam" id="PF00048">
    <property type="entry name" value="IL8"/>
    <property type="match status" value="1"/>
</dbReference>
<evidence type="ECO:0000313" key="7">
    <source>
        <dbReference type="Ensembl" id="ENSSFOP00015066741.1"/>
    </source>
</evidence>
<evidence type="ECO:0000259" key="6">
    <source>
        <dbReference type="SMART" id="SM00199"/>
    </source>
</evidence>
<dbReference type="PANTHER" id="PTHR12015">
    <property type="entry name" value="SMALL INDUCIBLE CYTOKINE A"/>
    <property type="match status" value="1"/>
</dbReference>
<reference evidence="7" key="3">
    <citation type="submission" date="2025-09" db="UniProtKB">
        <authorList>
            <consortium name="Ensembl"/>
        </authorList>
    </citation>
    <scope>IDENTIFICATION</scope>
</reference>
<dbReference type="InterPro" id="IPR036048">
    <property type="entry name" value="Interleukin_8-like_sf"/>
</dbReference>
<proteinExistence type="inferred from homology"/>
<evidence type="ECO:0000256" key="3">
    <source>
        <dbReference type="ARBA" id="ARBA00023157"/>
    </source>
</evidence>
<keyword evidence="3" id="KW-1015">Disulfide bond</keyword>
<dbReference type="KEGG" id="sfm:108938986"/>
<comment type="subcellular location">
    <subcellularLocation>
        <location evidence="4">Secreted</location>
    </subcellularLocation>
</comment>
<dbReference type="SMART" id="SM00199">
    <property type="entry name" value="SCY"/>
    <property type="match status" value="1"/>
</dbReference>
<dbReference type="GeneID" id="108938986"/>
<name>A0A8D0CF50_SCLFO</name>
<dbReference type="SUPFAM" id="SSF54117">
    <property type="entry name" value="Interleukin 8-like chemokines"/>
    <property type="match status" value="1"/>
</dbReference>
<dbReference type="InterPro" id="IPR000827">
    <property type="entry name" value="Chemokine_CC_CS"/>
</dbReference>
<dbReference type="AlphaFoldDB" id="A0A8D0CF50"/>
<dbReference type="Gene3D" id="2.40.50.40">
    <property type="match status" value="1"/>
</dbReference>
<dbReference type="GO" id="GO:0005615">
    <property type="term" value="C:extracellular space"/>
    <property type="evidence" value="ECO:0007669"/>
    <property type="project" value="UniProtKB-KW"/>
</dbReference>
<evidence type="ECO:0000313" key="8">
    <source>
        <dbReference type="Proteomes" id="UP000694397"/>
    </source>
</evidence>
<dbReference type="PANTHER" id="PTHR12015:SF108">
    <property type="entry name" value="C-C MOTIF CHEMOKINE 20"/>
    <property type="match status" value="1"/>
</dbReference>
<dbReference type="GeneTree" id="ENSGT00990000205330"/>
<dbReference type="InterPro" id="IPR039809">
    <property type="entry name" value="Chemokine_b/g/d"/>
</dbReference>
<keyword evidence="8" id="KW-1185">Reference proteome</keyword>
<dbReference type="GO" id="GO:0006955">
    <property type="term" value="P:immune response"/>
    <property type="evidence" value="ECO:0007669"/>
    <property type="project" value="InterPro"/>
</dbReference>
<feature type="domain" description="Chemokine interleukin-8-like" evidence="6">
    <location>
        <begin position="82"/>
        <end position="142"/>
    </location>
</feature>
<sequence length="172" mass="19125">MSESETETCVCIKTVPVRRSRRATEQVPRKSGSKRTSISSTLRKEPPAQTLSGNMTSGNILTLCLWICLLYCCYTVTQGELAVDCCLSVSYKPIPAQVVRGYMRQDKGNGCDHSAVVFITRKNIRLCAPPEAAWVKNLISNLNNLLKKCKAKKFQGRKCDELKSVMFGNSVQ</sequence>
<evidence type="ECO:0000256" key="5">
    <source>
        <dbReference type="SAM" id="MobiDB-lite"/>
    </source>
</evidence>
<dbReference type="Ensembl" id="ENSSFOT00015080794.1">
    <property type="protein sequence ID" value="ENSSFOP00015066741.1"/>
    <property type="gene ID" value="ENSSFOG00015028004.1"/>
</dbReference>
<dbReference type="Proteomes" id="UP000694397">
    <property type="component" value="Chromosome 17"/>
</dbReference>
<protein>
    <recommendedName>
        <fullName evidence="4">C-C motif chemokine</fullName>
    </recommendedName>
</protein>
<keyword evidence="4" id="KW-0145">Chemotaxis</keyword>
<reference evidence="7 8" key="1">
    <citation type="submission" date="2019-04" db="EMBL/GenBank/DDBJ databases">
        <authorList>
            <consortium name="Wellcome Sanger Institute Data Sharing"/>
        </authorList>
    </citation>
    <scope>NUCLEOTIDE SEQUENCE [LARGE SCALE GENOMIC DNA]</scope>
</reference>
<comment type="similarity">
    <text evidence="1 4">Belongs to the intercrine beta (chemokine CC) family.</text>
</comment>
<organism evidence="7 8">
    <name type="scientific">Scleropages formosus</name>
    <name type="common">Asian bonytongue</name>
    <name type="synonym">Osteoglossum formosum</name>
    <dbReference type="NCBI Taxonomy" id="113540"/>
    <lineage>
        <taxon>Eukaryota</taxon>
        <taxon>Metazoa</taxon>
        <taxon>Chordata</taxon>
        <taxon>Craniata</taxon>
        <taxon>Vertebrata</taxon>
        <taxon>Euteleostomi</taxon>
        <taxon>Actinopterygii</taxon>
        <taxon>Neopterygii</taxon>
        <taxon>Teleostei</taxon>
        <taxon>Osteoglossocephala</taxon>
        <taxon>Osteoglossomorpha</taxon>
        <taxon>Osteoglossiformes</taxon>
        <taxon>Osteoglossidae</taxon>
        <taxon>Scleropages</taxon>
    </lineage>
</organism>
<evidence type="ECO:0000256" key="1">
    <source>
        <dbReference type="ARBA" id="ARBA00010868"/>
    </source>
</evidence>
<dbReference type="RefSeq" id="XP_018615543.1">
    <property type="nucleotide sequence ID" value="XM_018760027.2"/>
</dbReference>
<keyword evidence="4" id="KW-0964">Secreted</keyword>